<evidence type="ECO:0000259" key="7">
    <source>
        <dbReference type="SMART" id="SM00829"/>
    </source>
</evidence>
<protein>
    <submittedName>
        <fullName evidence="8">Sorbitol dehydrogenase 1</fullName>
    </submittedName>
</protein>
<accession>A0ABP0EL23</accession>
<dbReference type="InterPro" id="IPR020843">
    <property type="entry name" value="ER"/>
</dbReference>
<evidence type="ECO:0000313" key="9">
    <source>
        <dbReference type="Proteomes" id="UP001497600"/>
    </source>
</evidence>
<reference evidence="8 9" key="1">
    <citation type="submission" date="2024-01" db="EMBL/GenBank/DDBJ databases">
        <authorList>
            <consortium name="Genoscope - CEA"/>
            <person name="William W."/>
        </authorList>
    </citation>
    <scope>NUCLEOTIDE SEQUENCE [LARGE SCALE GENOMIC DNA]</scope>
    <source>
        <strain evidence="8 9">29B2s-10</strain>
    </source>
</reference>
<dbReference type="InterPro" id="IPR036291">
    <property type="entry name" value="NAD(P)-bd_dom_sf"/>
</dbReference>
<dbReference type="SMART" id="SM00829">
    <property type="entry name" value="PKS_ER"/>
    <property type="match status" value="1"/>
</dbReference>
<evidence type="ECO:0000256" key="2">
    <source>
        <dbReference type="ARBA" id="ARBA00008072"/>
    </source>
</evidence>
<dbReference type="PANTHER" id="PTHR43161:SF9">
    <property type="entry name" value="SORBITOL DEHYDROGENASE"/>
    <property type="match status" value="1"/>
</dbReference>
<dbReference type="InterPro" id="IPR045306">
    <property type="entry name" value="SDH-like"/>
</dbReference>
<dbReference type="Pfam" id="PF08240">
    <property type="entry name" value="ADH_N"/>
    <property type="match status" value="1"/>
</dbReference>
<dbReference type="PANTHER" id="PTHR43161">
    <property type="entry name" value="SORBITOL DEHYDROGENASE"/>
    <property type="match status" value="1"/>
</dbReference>
<dbReference type="InterPro" id="IPR011032">
    <property type="entry name" value="GroES-like_sf"/>
</dbReference>
<keyword evidence="4 6" id="KW-0862">Zinc</keyword>
<keyword evidence="5" id="KW-0560">Oxidoreductase</keyword>
<evidence type="ECO:0000313" key="8">
    <source>
        <dbReference type="EMBL" id="CAK7915648.1"/>
    </source>
</evidence>
<dbReference type="InterPro" id="IPR013149">
    <property type="entry name" value="ADH-like_C"/>
</dbReference>
<dbReference type="SUPFAM" id="SSF51735">
    <property type="entry name" value="NAD(P)-binding Rossmann-fold domains"/>
    <property type="match status" value="1"/>
</dbReference>
<proteinExistence type="inferred from homology"/>
<evidence type="ECO:0000256" key="5">
    <source>
        <dbReference type="ARBA" id="ARBA00023002"/>
    </source>
</evidence>
<dbReference type="InterPro" id="IPR013154">
    <property type="entry name" value="ADH-like_N"/>
</dbReference>
<dbReference type="CDD" id="cd05285">
    <property type="entry name" value="sorbitol_DH"/>
    <property type="match status" value="1"/>
</dbReference>
<comment type="similarity">
    <text evidence="2 6">Belongs to the zinc-containing alcohol dehydrogenase family.</text>
</comment>
<dbReference type="EMBL" id="OZ004259">
    <property type="protein sequence ID" value="CAK7915648.1"/>
    <property type="molecule type" value="Genomic_DNA"/>
</dbReference>
<dbReference type="Proteomes" id="UP001497600">
    <property type="component" value="Chromosome G"/>
</dbReference>
<organism evidence="8 9">
    <name type="scientific">[Candida] anglica</name>
    <dbReference type="NCBI Taxonomy" id="148631"/>
    <lineage>
        <taxon>Eukaryota</taxon>
        <taxon>Fungi</taxon>
        <taxon>Dikarya</taxon>
        <taxon>Ascomycota</taxon>
        <taxon>Saccharomycotina</taxon>
        <taxon>Pichiomycetes</taxon>
        <taxon>Debaryomycetaceae</taxon>
        <taxon>Kurtzmaniella</taxon>
    </lineage>
</organism>
<evidence type="ECO:0000256" key="3">
    <source>
        <dbReference type="ARBA" id="ARBA00022723"/>
    </source>
</evidence>
<evidence type="ECO:0000256" key="4">
    <source>
        <dbReference type="ARBA" id="ARBA00022833"/>
    </source>
</evidence>
<keyword evidence="9" id="KW-1185">Reference proteome</keyword>
<gene>
    <name evidence="8" type="primary">SOR1</name>
    <name evidence="8" type="ORF">CAAN4_G00254</name>
</gene>
<comment type="cofactor">
    <cofactor evidence="1 6">
        <name>Zn(2+)</name>
        <dbReference type="ChEBI" id="CHEBI:29105"/>
    </cofactor>
</comment>
<feature type="domain" description="Enoyl reductase (ER)" evidence="7">
    <location>
        <begin position="9"/>
        <end position="359"/>
    </location>
</feature>
<sequence length="363" mass="38655">MSNPSLVLNKIDDISFEEYDSPVIDTPYDVIVEVKKTGICGSDIHYYAHGKIGPFLLTKPMVLGHESAGIVSQVGSSVTGLKVGDNVCIEPGLPSRLSDEYKSGKYNLCPHMAFAATPNSTEGEPNPPGTLCKYYKCPEDFLVKLPSHISLELGALVEPLSVGVHASKLAKISLGDNVIVFGAGPVGMLAAASAKSFGASNVLIVDIFDDKLAMAKKIGVATHTFNSKTEGNVDELLAKFEGHHPTVVLECTGAGPCINMGIAALAPGGRYVQVGNAPGPVSFPITEFATKELTMHGSFRYGYNDYKTGVAILDKNYKNGKENAPIDFEALITHRFKFKDAIKAYDLVRGGNGCVKCIIDGPE</sequence>
<dbReference type="InterPro" id="IPR002328">
    <property type="entry name" value="ADH_Zn_CS"/>
</dbReference>
<dbReference type="Pfam" id="PF00107">
    <property type="entry name" value="ADH_zinc_N"/>
    <property type="match status" value="1"/>
</dbReference>
<dbReference type="Gene3D" id="3.90.180.10">
    <property type="entry name" value="Medium-chain alcohol dehydrogenases, catalytic domain"/>
    <property type="match status" value="1"/>
</dbReference>
<dbReference type="SUPFAM" id="SSF50129">
    <property type="entry name" value="GroES-like"/>
    <property type="match status" value="1"/>
</dbReference>
<name>A0ABP0EL23_9ASCO</name>
<dbReference type="Gene3D" id="3.40.50.720">
    <property type="entry name" value="NAD(P)-binding Rossmann-like Domain"/>
    <property type="match status" value="1"/>
</dbReference>
<evidence type="ECO:0000256" key="1">
    <source>
        <dbReference type="ARBA" id="ARBA00001947"/>
    </source>
</evidence>
<keyword evidence="3 6" id="KW-0479">Metal-binding</keyword>
<dbReference type="PROSITE" id="PS00059">
    <property type="entry name" value="ADH_ZINC"/>
    <property type="match status" value="1"/>
</dbReference>
<evidence type="ECO:0000256" key="6">
    <source>
        <dbReference type="RuleBase" id="RU361277"/>
    </source>
</evidence>